<dbReference type="SUPFAM" id="SSF51735">
    <property type="entry name" value="NAD(P)-binding Rossmann-fold domains"/>
    <property type="match status" value="1"/>
</dbReference>
<evidence type="ECO:0000256" key="1">
    <source>
        <dbReference type="ARBA" id="ARBA00005854"/>
    </source>
</evidence>
<dbReference type="EMBL" id="CP039964">
    <property type="protein sequence ID" value="QCO54543.1"/>
    <property type="molecule type" value="Genomic_DNA"/>
</dbReference>
<keyword evidence="2" id="KW-0560">Oxidoreductase</keyword>
<keyword evidence="3" id="KW-0520">NAD</keyword>
<evidence type="ECO:0000256" key="2">
    <source>
        <dbReference type="ARBA" id="ARBA00023002"/>
    </source>
</evidence>
<dbReference type="OrthoDB" id="9793626at2"/>
<keyword evidence="6" id="KW-1185">Reference proteome</keyword>
<evidence type="ECO:0000256" key="3">
    <source>
        <dbReference type="ARBA" id="ARBA00023027"/>
    </source>
</evidence>
<dbReference type="AlphaFoldDB" id="A0A4P8ED07"/>
<dbReference type="InterPro" id="IPR050857">
    <property type="entry name" value="D-2-hydroxyacid_DH"/>
</dbReference>
<dbReference type="PROSITE" id="PS00671">
    <property type="entry name" value="D_2_HYDROXYACID_DH_3"/>
    <property type="match status" value="1"/>
</dbReference>
<dbReference type="GO" id="GO:0051287">
    <property type="term" value="F:NAD binding"/>
    <property type="evidence" value="ECO:0007669"/>
    <property type="project" value="InterPro"/>
</dbReference>
<dbReference type="InterPro" id="IPR029753">
    <property type="entry name" value="D-isomer_DH_CS"/>
</dbReference>
<name>A0A4P8ED07_9RHOB</name>
<dbReference type="Pfam" id="PF02826">
    <property type="entry name" value="2-Hacid_dh_C"/>
    <property type="match status" value="1"/>
</dbReference>
<dbReference type="PANTHER" id="PTHR42789">
    <property type="entry name" value="D-ISOMER SPECIFIC 2-HYDROXYACID DEHYDROGENASE FAMILY PROTEIN (AFU_ORTHOLOGUE AFUA_6G10090)"/>
    <property type="match status" value="1"/>
</dbReference>
<organism evidence="5 6">
    <name type="scientific">Pseudorhodobacter turbinis</name>
    <dbReference type="NCBI Taxonomy" id="2500533"/>
    <lineage>
        <taxon>Bacteria</taxon>
        <taxon>Pseudomonadati</taxon>
        <taxon>Pseudomonadota</taxon>
        <taxon>Alphaproteobacteria</taxon>
        <taxon>Rhodobacterales</taxon>
        <taxon>Paracoccaceae</taxon>
        <taxon>Pseudorhodobacter</taxon>
    </lineage>
</organism>
<dbReference type="InterPro" id="IPR036291">
    <property type="entry name" value="NAD(P)-bd_dom_sf"/>
</dbReference>
<dbReference type="GO" id="GO:0016616">
    <property type="term" value="F:oxidoreductase activity, acting on the CH-OH group of donors, NAD or NADP as acceptor"/>
    <property type="evidence" value="ECO:0007669"/>
    <property type="project" value="UniProtKB-ARBA"/>
</dbReference>
<dbReference type="Proteomes" id="UP000298631">
    <property type="component" value="Chromosome"/>
</dbReference>
<accession>A0A4P8ED07</accession>
<dbReference type="Gene3D" id="3.40.50.720">
    <property type="entry name" value="NAD(P)-binding Rossmann-like Domain"/>
    <property type="match status" value="2"/>
</dbReference>
<proteinExistence type="inferred from homology"/>
<gene>
    <name evidence="5" type="ORF">EOK75_01140</name>
</gene>
<dbReference type="PANTHER" id="PTHR42789:SF1">
    <property type="entry name" value="D-ISOMER SPECIFIC 2-HYDROXYACID DEHYDROGENASE FAMILY PROTEIN (AFU_ORTHOLOGUE AFUA_6G10090)"/>
    <property type="match status" value="1"/>
</dbReference>
<dbReference type="PROSITE" id="PS00670">
    <property type="entry name" value="D_2_HYDROXYACID_DH_2"/>
    <property type="match status" value="1"/>
</dbReference>
<protein>
    <recommendedName>
        <fullName evidence="4">D-isomer specific 2-hydroxyacid dehydrogenase NAD-binding domain-containing protein</fullName>
    </recommendedName>
</protein>
<evidence type="ECO:0000313" key="6">
    <source>
        <dbReference type="Proteomes" id="UP000298631"/>
    </source>
</evidence>
<feature type="domain" description="D-isomer specific 2-hydroxyacid dehydrogenase NAD-binding" evidence="4">
    <location>
        <begin position="21"/>
        <end position="198"/>
    </location>
</feature>
<dbReference type="RefSeq" id="WP_137192224.1">
    <property type="nucleotide sequence ID" value="NZ_CP039964.1"/>
</dbReference>
<reference evidence="5 6" key="1">
    <citation type="submission" date="2019-05" db="EMBL/GenBank/DDBJ databases">
        <title>Pseudorhodobacter turbinis sp. nov., isolated from the gut of the Korean turban shell.</title>
        <authorList>
            <person name="Jeong Y.-S."/>
            <person name="Kang W.-R."/>
            <person name="Bae J.-W."/>
        </authorList>
    </citation>
    <scope>NUCLEOTIDE SEQUENCE [LARGE SCALE GENOMIC DNA]</scope>
    <source>
        <strain evidence="5 6">S12M18</strain>
    </source>
</reference>
<sequence length="234" mass="24312">MTRPVAVSADANYVSVAEHAFALMLAGCRNLIVADQAVRAGNWALRETLGGRDIQGSQVLVVGFGRIGQAFAARVAAFGGEVTVFDPYLSTTLALPAGLKLAKCLETAVGEADIVSLHLPHSPQTANMVDATLLARFRTGAILVNTGRGGIVDEQALPAALDSGRLALYATDVLASEPPVADDLLVQRSDVIITPHSAAMTEQGAIRMATGSAQNALDFLDGTLSDRMVAFAPS</sequence>
<dbReference type="InterPro" id="IPR006140">
    <property type="entry name" value="D-isomer_DH_NAD-bd"/>
</dbReference>
<comment type="similarity">
    <text evidence="1">Belongs to the D-isomer specific 2-hydroxyacid dehydrogenase family.</text>
</comment>
<dbReference type="KEGG" id="pseb:EOK75_01140"/>
<evidence type="ECO:0000259" key="4">
    <source>
        <dbReference type="Pfam" id="PF02826"/>
    </source>
</evidence>
<evidence type="ECO:0000313" key="5">
    <source>
        <dbReference type="EMBL" id="QCO54543.1"/>
    </source>
</evidence>